<evidence type="ECO:0008006" key="4">
    <source>
        <dbReference type="Google" id="ProtNLM"/>
    </source>
</evidence>
<dbReference type="EMBL" id="JAQJJG010000008">
    <property type="protein sequence ID" value="MDN5123866.1"/>
    <property type="molecule type" value="Genomic_DNA"/>
</dbReference>
<dbReference type="RefSeq" id="WP_301370709.1">
    <property type="nucleotide sequence ID" value="NZ_JAQJJF010000006.1"/>
</dbReference>
<feature type="transmembrane region" description="Helical" evidence="1">
    <location>
        <begin position="12"/>
        <end position="30"/>
    </location>
</feature>
<evidence type="ECO:0000313" key="2">
    <source>
        <dbReference type="EMBL" id="MDN5123866.1"/>
    </source>
</evidence>
<keyword evidence="1" id="KW-0812">Transmembrane</keyword>
<keyword evidence="1" id="KW-0472">Membrane</keyword>
<reference evidence="2" key="2">
    <citation type="submission" date="2023-01" db="EMBL/GenBank/DDBJ databases">
        <authorList>
            <person name="Uljanovas D."/>
        </authorList>
    </citation>
    <scope>NUCLEOTIDE SEQUENCE</scope>
    <source>
        <strain evidence="2">S41</strain>
    </source>
</reference>
<keyword evidence="1" id="KW-1133">Transmembrane helix</keyword>
<dbReference type="Proteomes" id="UP001170364">
    <property type="component" value="Unassembled WGS sequence"/>
</dbReference>
<organism evidence="2 3">
    <name type="scientific">Aliarcobacter butzleri</name>
    <dbReference type="NCBI Taxonomy" id="28197"/>
    <lineage>
        <taxon>Bacteria</taxon>
        <taxon>Pseudomonadati</taxon>
        <taxon>Campylobacterota</taxon>
        <taxon>Epsilonproteobacteria</taxon>
        <taxon>Campylobacterales</taxon>
        <taxon>Arcobacteraceae</taxon>
        <taxon>Aliarcobacter</taxon>
    </lineage>
</organism>
<protein>
    <recommendedName>
        <fullName evidence="4">DUF4760 domain-containing protein</fullName>
    </recommendedName>
</protein>
<accession>A0AAW7QD26</accession>
<gene>
    <name evidence="2" type="ORF">PJV93_08085</name>
</gene>
<reference evidence="2" key="1">
    <citation type="journal article" date="2023" name="Microorganisms">
        <title>Genomic Characterization of Arcobacter butzleri Strains Isolated from Various Sources in Lithuania.</title>
        <authorList>
            <person name="Uljanovas D."/>
            <person name="Golz G."/>
            <person name="Fleischmann S."/>
            <person name="Kudirkiene E."/>
            <person name="Kasetiene N."/>
            <person name="Grineviciene A."/>
            <person name="Tamuleviciene E."/>
            <person name="Aksomaitiene J."/>
            <person name="Alter T."/>
            <person name="Malakauskas M."/>
        </authorList>
    </citation>
    <scope>NUCLEOTIDE SEQUENCE</scope>
    <source>
        <strain evidence="2">S41</strain>
    </source>
</reference>
<sequence length="159" mass="18468">MEEKSLLDIISAIGYVTTPILVLILTAIGWKYRKFVERKMQLEEKLRDDRINIYNQILEPFIILLMTDNARQLDKRNKGKDKSEIAISQMLSIDYRKVSFKLFLLGSDSVESSFNDLMQYFYNQANNSIPPSLDQFRTMMSLLGAFLLKIRKSMENGAL</sequence>
<evidence type="ECO:0000313" key="3">
    <source>
        <dbReference type="Proteomes" id="UP001170364"/>
    </source>
</evidence>
<evidence type="ECO:0000256" key="1">
    <source>
        <dbReference type="SAM" id="Phobius"/>
    </source>
</evidence>
<comment type="caution">
    <text evidence="2">The sequence shown here is derived from an EMBL/GenBank/DDBJ whole genome shotgun (WGS) entry which is preliminary data.</text>
</comment>
<dbReference type="AlphaFoldDB" id="A0AAW7QD26"/>
<proteinExistence type="predicted"/>
<name>A0AAW7QD26_9BACT</name>